<name>A0ABV0GLP1_9BURK</name>
<keyword evidence="3" id="KW-1185">Reference proteome</keyword>
<protein>
    <submittedName>
        <fullName evidence="2">Uncharacterized protein</fullName>
    </submittedName>
</protein>
<organism evidence="2 3">
    <name type="scientific">Roseateles flavus</name>
    <dbReference type="NCBI Taxonomy" id="3149041"/>
    <lineage>
        <taxon>Bacteria</taxon>
        <taxon>Pseudomonadati</taxon>
        <taxon>Pseudomonadota</taxon>
        <taxon>Betaproteobacteria</taxon>
        <taxon>Burkholderiales</taxon>
        <taxon>Sphaerotilaceae</taxon>
        <taxon>Roseateles</taxon>
    </lineage>
</organism>
<sequence length="195" mass="22241">MRYIFCLLLAFCAPSCLSAGDADRSAPNAVLRELIKIGNLKGVPSRLFFEDLFGLPVDCGFDPGKFEGSIPRSQECDVEVGRHKYRVSWQAVFSERRRYYQYSGVRINFLYKSNVPVYLQEMYREMVGWNSIFGNHQSKFYRTPCGTFESKVDGTGGWGFSLEIESERKGYQCTETLRGFQFNYGVDMEGDVNGA</sequence>
<gene>
    <name evidence="2" type="ORF">ABDJ40_24510</name>
</gene>
<evidence type="ECO:0000313" key="2">
    <source>
        <dbReference type="EMBL" id="MEO3715944.1"/>
    </source>
</evidence>
<proteinExistence type="predicted"/>
<feature type="signal peptide" evidence="1">
    <location>
        <begin position="1"/>
        <end position="18"/>
    </location>
</feature>
<accession>A0ABV0GLP1</accession>
<evidence type="ECO:0000313" key="3">
    <source>
        <dbReference type="Proteomes" id="UP001462640"/>
    </source>
</evidence>
<dbReference type="RefSeq" id="WP_347613714.1">
    <property type="nucleotide sequence ID" value="NZ_JBDPZC010000033.1"/>
</dbReference>
<comment type="caution">
    <text evidence="2">The sequence shown here is derived from an EMBL/GenBank/DDBJ whole genome shotgun (WGS) entry which is preliminary data.</text>
</comment>
<dbReference type="EMBL" id="JBDPZC010000033">
    <property type="protein sequence ID" value="MEO3715944.1"/>
    <property type="molecule type" value="Genomic_DNA"/>
</dbReference>
<feature type="chain" id="PRO_5046592439" evidence="1">
    <location>
        <begin position="19"/>
        <end position="195"/>
    </location>
</feature>
<keyword evidence="1" id="KW-0732">Signal</keyword>
<reference evidence="2 3" key="1">
    <citation type="submission" date="2024-05" db="EMBL/GenBank/DDBJ databases">
        <title>Roseateles sp. 2.12 16S ribosomal RNA gene Genome sequencing and assembly.</title>
        <authorList>
            <person name="Woo H."/>
        </authorList>
    </citation>
    <scope>NUCLEOTIDE SEQUENCE [LARGE SCALE GENOMIC DNA]</scope>
    <source>
        <strain evidence="2 3">2.12</strain>
    </source>
</reference>
<dbReference type="Proteomes" id="UP001462640">
    <property type="component" value="Unassembled WGS sequence"/>
</dbReference>
<evidence type="ECO:0000256" key="1">
    <source>
        <dbReference type="SAM" id="SignalP"/>
    </source>
</evidence>